<dbReference type="InterPro" id="IPR001343">
    <property type="entry name" value="Hemolysn_Ca-bd"/>
</dbReference>
<evidence type="ECO:0000256" key="4">
    <source>
        <dbReference type="ARBA" id="ARBA00023037"/>
    </source>
</evidence>
<dbReference type="PRINTS" id="PR00313">
    <property type="entry name" value="CABNDNGRPT"/>
</dbReference>
<dbReference type="GO" id="GO:0005925">
    <property type="term" value="C:focal adhesion"/>
    <property type="evidence" value="ECO:0007669"/>
    <property type="project" value="TreeGrafter"/>
</dbReference>
<dbReference type="InterPro" id="IPR015812">
    <property type="entry name" value="Integrin_bsu"/>
</dbReference>
<dbReference type="SUPFAM" id="SSF51120">
    <property type="entry name" value="beta-Roll"/>
    <property type="match status" value="2"/>
</dbReference>
<dbReference type="GO" id="GO:0005615">
    <property type="term" value="C:extracellular space"/>
    <property type="evidence" value="ECO:0007669"/>
    <property type="project" value="InterPro"/>
</dbReference>
<dbReference type="Proteomes" id="UP000611500">
    <property type="component" value="Unassembled WGS sequence"/>
</dbReference>
<evidence type="ECO:0000256" key="3">
    <source>
        <dbReference type="ARBA" id="ARBA00022692"/>
    </source>
</evidence>
<dbReference type="PRINTS" id="PR01186">
    <property type="entry name" value="INTEGRINB"/>
</dbReference>
<dbReference type="GO" id="GO:0005509">
    <property type="term" value="F:calcium ion binding"/>
    <property type="evidence" value="ECO:0007669"/>
    <property type="project" value="InterPro"/>
</dbReference>
<name>A0A8J3MGL6_9RHOB</name>
<evidence type="ECO:0000256" key="1">
    <source>
        <dbReference type="ARBA" id="ARBA00004479"/>
    </source>
</evidence>
<dbReference type="GO" id="GO:0009986">
    <property type="term" value="C:cell surface"/>
    <property type="evidence" value="ECO:0007669"/>
    <property type="project" value="TreeGrafter"/>
</dbReference>
<evidence type="ECO:0000313" key="10">
    <source>
        <dbReference type="EMBL" id="GHH01589.1"/>
    </source>
</evidence>
<dbReference type="GO" id="GO:0008305">
    <property type="term" value="C:integrin complex"/>
    <property type="evidence" value="ECO:0007669"/>
    <property type="project" value="TreeGrafter"/>
</dbReference>
<sequence>MKEIFGIDGEDDVLAGTLFNDQIFGLGGDDILFGQSGDDTLQGGDGDDVLSGGLGDDTLLGGAGRDVFDLSAGDDVAFGGDGNDHFIVNGLAGDHVVITDTAGRRDTLDFSGGITGAQINMNAGSMSYVDDRVIELTGVSGEGERPLEMVLLQDLSGSFSDDVSTVRGLADDLIAALSGLADTVRLGLASFIDKPTSPFGSTSDHEYLTQLGLTSDFDAWKAALDAMVVGSGADGPEAQMTGLMQVALRAAEVGWSSDALKVVVLTTDAIPHLAGDNPVAPNDGDAVTDGPGDNGTGEDYPTLAQVKQALIDGGIIPIFAVTSGVVSDYQDIVDEFGFGTVVTLSSDSSDIIDSIEGGISDATDTLIENAIGTDFRDVIEGNAAANLIRGKDGNDKIFGDNGGDTLLGGRGKDKLFGERGSDVLDGGLGKDTLKGGAGDDTFQFNMTKADKADIVLDFTDGSDQIAILDVALHSFADITATQNGDDVLLELSGTRFAVLRDVDVADIDASDFSFDLI</sequence>
<accession>A0A8J3MGL6</accession>
<dbReference type="EMBL" id="BNAP01000030">
    <property type="protein sequence ID" value="GHH01589.1"/>
    <property type="molecule type" value="Genomic_DNA"/>
</dbReference>
<dbReference type="SUPFAM" id="SSF53300">
    <property type="entry name" value="vWA-like"/>
    <property type="match status" value="1"/>
</dbReference>
<evidence type="ECO:0000256" key="5">
    <source>
        <dbReference type="ARBA" id="ARBA00023136"/>
    </source>
</evidence>
<dbReference type="GO" id="GO:0005178">
    <property type="term" value="F:integrin binding"/>
    <property type="evidence" value="ECO:0007669"/>
    <property type="project" value="TreeGrafter"/>
</dbReference>
<keyword evidence="5" id="KW-0472">Membrane</keyword>
<dbReference type="InterPro" id="IPR011049">
    <property type="entry name" value="Serralysin-like_metalloprot_C"/>
</dbReference>
<evidence type="ECO:0000256" key="6">
    <source>
        <dbReference type="ARBA" id="ARBA00023157"/>
    </source>
</evidence>
<dbReference type="GO" id="GO:0033627">
    <property type="term" value="P:cell adhesion mediated by integrin"/>
    <property type="evidence" value="ECO:0007669"/>
    <property type="project" value="TreeGrafter"/>
</dbReference>
<evidence type="ECO:0000256" key="8">
    <source>
        <dbReference type="SAM" id="MobiDB-lite"/>
    </source>
</evidence>
<proteinExistence type="inferred from homology"/>
<dbReference type="Gene3D" id="3.40.50.410">
    <property type="entry name" value="von Willebrand factor, type A domain"/>
    <property type="match status" value="1"/>
</dbReference>
<dbReference type="GO" id="GO:0016477">
    <property type="term" value="P:cell migration"/>
    <property type="evidence" value="ECO:0007669"/>
    <property type="project" value="TreeGrafter"/>
</dbReference>
<dbReference type="PANTHER" id="PTHR10082:SF60">
    <property type="entry name" value="INTEGRIN BETA-PS"/>
    <property type="match status" value="1"/>
</dbReference>
<dbReference type="GO" id="GO:0007160">
    <property type="term" value="P:cell-matrix adhesion"/>
    <property type="evidence" value="ECO:0007669"/>
    <property type="project" value="TreeGrafter"/>
</dbReference>
<dbReference type="PANTHER" id="PTHR10082">
    <property type="entry name" value="INTEGRIN BETA SUBUNIT"/>
    <property type="match status" value="1"/>
</dbReference>
<dbReference type="Gene3D" id="2.150.10.10">
    <property type="entry name" value="Serralysin-like metalloprotease, C-terminal"/>
    <property type="match status" value="2"/>
</dbReference>
<reference evidence="10" key="2">
    <citation type="submission" date="2020-09" db="EMBL/GenBank/DDBJ databases">
        <authorList>
            <person name="Sun Q."/>
            <person name="Zhou Y."/>
        </authorList>
    </citation>
    <scope>NUCLEOTIDE SEQUENCE</scope>
    <source>
        <strain evidence="10">CGMCC 1.7081</strain>
    </source>
</reference>
<evidence type="ECO:0000259" key="9">
    <source>
        <dbReference type="SMART" id="SM00187"/>
    </source>
</evidence>
<keyword evidence="3" id="KW-0812">Transmembrane</keyword>
<dbReference type="InterPro" id="IPR018511">
    <property type="entry name" value="Hemolysin-typ_Ca-bd_CS"/>
</dbReference>
<dbReference type="RefSeq" id="WP_028094970.1">
    <property type="nucleotide sequence ID" value="NZ_BNAP01000030.1"/>
</dbReference>
<gene>
    <name evidence="10" type="ORF">GCM10010961_38860</name>
</gene>
<dbReference type="Pfam" id="PF00362">
    <property type="entry name" value="Integrin_beta"/>
    <property type="match status" value="1"/>
</dbReference>
<organism evidence="10 11">
    <name type="scientific">Pseudodonghicola xiamenensis</name>
    <dbReference type="NCBI Taxonomy" id="337702"/>
    <lineage>
        <taxon>Bacteria</taxon>
        <taxon>Pseudomonadati</taxon>
        <taxon>Pseudomonadota</taxon>
        <taxon>Alphaproteobacteria</taxon>
        <taxon>Rhodobacterales</taxon>
        <taxon>Paracoccaceae</taxon>
        <taxon>Pseudodonghicola</taxon>
    </lineage>
</organism>
<dbReference type="PROSITE" id="PS00330">
    <property type="entry name" value="HEMOLYSIN_CALCIUM"/>
    <property type="match status" value="5"/>
</dbReference>
<reference evidence="10" key="1">
    <citation type="journal article" date="2014" name="Int. J. Syst. Evol. Microbiol.">
        <title>Complete genome sequence of Corynebacterium casei LMG S-19264T (=DSM 44701T), isolated from a smear-ripened cheese.</title>
        <authorList>
            <consortium name="US DOE Joint Genome Institute (JGI-PGF)"/>
            <person name="Walter F."/>
            <person name="Albersmeier A."/>
            <person name="Kalinowski J."/>
            <person name="Ruckert C."/>
        </authorList>
    </citation>
    <scope>NUCLEOTIDE SEQUENCE</scope>
    <source>
        <strain evidence="10">CGMCC 1.7081</strain>
    </source>
</reference>
<comment type="caution">
    <text evidence="10">The sequence shown here is derived from an EMBL/GenBank/DDBJ whole genome shotgun (WGS) entry which is preliminary data.</text>
</comment>
<evidence type="ECO:0000256" key="7">
    <source>
        <dbReference type="ARBA" id="ARBA00023180"/>
    </source>
</evidence>
<keyword evidence="11" id="KW-1185">Reference proteome</keyword>
<feature type="domain" description="Integrin beta subunit VWA" evidence="9">
    <location>
        <begin position="70"/>
        <end position="418"/>
    </location>
</feature>
<evidence type="ECO:0000313" key="11">
    <source>
        <dbReference type="Proteomes" id="UP000611500"/>
    </source>
</evidence>
<comment type="similarity">
    <text evidence="2">Belongs to the integrin beta chain family.</text>
</comment>
<keyword evidence="6" id="KW-1015">Disulfide bond</keyword>
<dbReference type="Pfam" id="PF00353">
    <property type="entry name" value="HemolysinCabind"/>
    <property type="match status" value="3"/>
</dbReference>
<feature type="region of interest" description="Disordered" evidence="8">
    <location>
        <begin position="275"/>
        <end position="300"/>
    </location>
</feature>
<dbReference type="SMART" id="SM00187">
    <property type="entry name" value="INB"/>
    <property type="match status" value="1"/>
</dbReference>
<keyword evidence="4" id="KW-0401">Integrin</keyword>
<dbReference type="InterPro" id="IPR036465">
    <property type="entry name" value="vWFA_dom_sf"/>
</dbReference>
<keyword evidence="7" id="KW-0325">Glycoprotein</keyword>
<dbReference type="GO" id="GO:0098609">
    <property type="term" value="P:cell-cell adhesion"/>
    <property type="evidence" value="ECO:0007669"/>
    <property type="project" value="TreeGrafter"/>
</dbReference>
<dbReference type="InterPro" id="IPR002369">
    <property type="entry name" value="Integrin_bsu_VWA"/>
</dbReference>
<evidence type="ECO:0000256" key="2">
    <source>
        <dbReference type="ARBA" id="ARBA00007449"/>
    </source>
</evidence>
<protein>
    <recommendedName>
        <fullName evidence="9">Integrin beta subunit VWA domain-containing protein</fullName>
    </recommendedName>
</protein>
<dbReference type="AlphaFoldDB" id="A0A8J3MGL6"/>
<dbReference type="GO" id="GO:0007229">
    <property type="term" value="P:integrin-mediated signaling pathway"/>
    <property type="evidence" value="ECO:0007669"/>
    <property type="project" value="UniProtKB-KW"/>
</dbReference>
<comment type="subcellular location">
    <subcellularLocation>
        <location evidence="1">Membrane</location>
        <topology evidence="1">Single-pass type I membrane protein</topology>
    </subcellularLocation>
</comment>